<organism evidence="1 2">
    <name type="scientific">Populibacterium corticicola</name>
    <dbReference type="NCBI Taxonomy" id="1812826"/>
    <lineage>
        <taxon>Bacteria</taxon>
        <taxon>Bacillati</taxon>
        <taxon>Actinomycetota</taxon>
        <taxon>Actinomycetes</taxon>
        <taxon>Micrococcales</taxon>
        <taxon>Jonesiaceae</taxon>
        <taxon>Populibacterium</taxon>
    </lineage>
</organism>
<dbReference type="Proteomes" id="UP001597391">
    <property type="component" value="Unassembled WGS sequence"/>
</dbReference>
<dbReference type="RefSeq" id="WP_377464643.1">
    <property type="nucleotide sequence ID" value="NZ_JBHUOP010000001.1"/>
</dbReference>
<proteinExistence type="predicted"/>
<protein>
    <submittedName>
        <fullName evidence="1">Uncharacterized protein</fullName>
    </submittedName>
</protein>
<evidence type="ECO:0000313" key="2">
    <source>
        <dbReference type="Proteomes" id="UP001597391"/>
    </source>
</evidence>
<accession>A0ABW5XBE9</accession>
<sequence>MLLGGLVEDRLERCCGVSDEVVVLVQVDTGEERLVREALVLVIAALVDSCEISSEV</sequence>
<comment type="caution">
    <text evidence="1">The sequence shown here is derived from an EMBL/GenBank/DDBJ whole genome shotgun (WGS) entry which is preliminary data.</text>
</comment>
<evidence type="ECO:0000313" key="1">
    <source>
        <dbReference type="EMBL" id="MFD2839208.1"/>
    </source>
</evidence>
<keyword evidence="2" id="KW-1185">Reference proteome</keyword>
<reference evidence="2" key="1">
    <citation type="journal article" date="2019" name="Int. J. Syst. Evol. Microbiol.">
        <title>The Global Catalogue of Microorganisms (GCM) 10K type strain sequencing project: providing services to taxonomists for standard genome sequencing and annotation.</title>
        <authorList>
            <consortium name="The Broad Institute Genomics Platform"/>
            <consortium name="The Broad Institute Genome Sequencing Center for Infectious Disease"/>
            <person name="Wu L."/>
            <person name="Ma J."/>
        </authorList>
    </citation>
    <scope>NUCLEOTIDE SEQUENCE [LARGE SCALE GENOMIC DNA]</scope>
    <source>
        <strain evidence="2">KCTC 33576</strain>
    </source>
</reference>
<name>A0ABW5XBE9_9MICO</name>
<gene>
    <name evidence="1" type="ORF">ACFSYH_01290</name>
</gene>
<dbReference type="EMBL" id="JBHUOP010000001">
    <property type="protein sequence ID" value="MFD2839208.1"/>
    <property type="molecule type" value="Genomic_DNA"/>
</dbReference>